<evidence type="ECO:0000313" key="7">
    <source>
        <dbReference type="Proteomes" id="UP000236173"/>
    </source>
</evidence>
<feature type="binding site" evidence="5">
    <location>
        <position position="233"/>
    </location>
    <ligand>
        <name>dimethylallyl diphosphate</name>
        <dbReference type="ChEBI" id="CHEBI:57623"/>
    </ligand>
</feature>
<comment type="pathway">
    <text evidence="5">Isoprenoid biosynthesis; isopentenyl diphosphate biosynthesis via DXP pathway; isopentenyl diphosphate from 1-deoxy-D-xylulose 5-phosphate: step 6/6.</text>
</comment>
<dbReference type="NCBIfam" id="NF002188">
    <property type="entry name" value="PRK01045.1-2"/>
    <property type="match status" value="1"/>
</dbReference>
<feature type="binding site" evidence="5">
    <location>
        <position position="133"/>
    </location>
    <ligand>
        <name>(2E)-4-hydroxy-3-methylbut-2-enyl diphosphate</name>
        <dbReference type="ChEBI" id="CHEBI:128753"/>
    </ligand>
</feature>
<dbReference type="PANTHER" id="PTHR30426">
    <property type="entry name" value="4-HYDROXY-3-METHYLBUT-2-ENYL DIPHOSPHATE REDUCTASE"/>
    <property type="match status" value="1"/>
</dbReference>
<dbReference type="InterPro" id="IPR003451">
    <property type="entry name" value="LytB/IspH"/>
</dbReference>
<evidence type="ECO:0000256" key="4">
    <source>
        <dbReference type="ARBA" id="ARBA00023014"/>
    </source>
</evidence>
<accession>A0A2H5XAE4</accession>
<dbReference type="GO" id="GO:0051745">
    <property type="term" value="F:4-hydroxy-3-methylbut-2-enyl diphosphate reductase activity"/>
    <property type="evidence" value="ECO:0007669"/>
    <property type="project" value="UniProtKB-UniRule"/>
</dbReference>
<feature type="binding site" evidence="5">
    <location>
        <position position="233"/>
    </location>
    <ligand>
        <name>isopentenyl diphosphate</name>
        <dbReference type="ChEBI" id="CHEBI:128769"/>
    </ligand>
</feature>
<dbReference type="GO" id="GO:0050992">
    <property type="term" value="P:dimethylallyl diphosphate biosynthetic process"/>
    <property type="evidence" value="ECO:0007669"/>
    <property type="project" value="UniProtKB-UniRule"/>
</dbReference>
<dbReference type="Gene3D" id="3.40.50.11270">
    <property type="match status" value="1"/>
</dbReference>
<feature type="binding site" evidence="5">
    <location>
        <position position="203"/>
    </location>
    <ligand>
        <name>[4Fe-4S] cluster</name>
        <dbReference type="ChEBI" id="CHEBI:49883"/>
    </ligand>
</feature>
<proteinExistence type="inferred from homology"/>
<dbReference type="GO" id="GO:0016114">
    <property type="term" value="P:terpenoid biosynthetic process"/>
    <property type="evidence" value="ECO:0007669"/>
    <property type="project" value="UniProtKB-UniRule"/>
</dbReference>
<comment type="caution">
    <text evidence="6">The sequence shown here is derived from an EMBL/GenBank/DDBJ whole genome shotgun (WGS) entry which is preliminary data.</text>
</comment>
<feature type="binding site" evidence="5">
    <location>
        <position position="173"/>
    </location>
    <ligand>
        <name>(2E)-4-hydroxy-3-methylbut-2-enyl diphosphate</name>
        <dbReference type="ChEBI" id="CHEBI:128753"/>
    </ligand>
</feature>
<keyword evidence="1 5" id="KW-0004">4Fe-4S</keyword>
<evidence type="ECO:0000256" key="5">
    <source>
        <dbReference type="HAMAP-Rule" id="MF_00191"/>
    </source>
</evidence>
<dbReference type="NCBIfam" id="TIGR00216">
    <property type="entry name" value="ispH_lytB"/>
    <property type="match status" value="1"/>
</dbReference>
<feature type="binding site" evidence="5">
    <location>
        <position position="50"/>
    </location>
    <ligand>
        <name>isopentenyl diphosphate</name>
        <dbReference type="ChEBI" id="CHEBI:128769"/>
    </ligand>
</feature>
<dbReference type="NCBIfam" id="NF002189">
    <property type="entry name" value="PRK01045.1-3"/>
    <property type="match status" value="1"/>
</dbReference>
<dbReference type="AlphaFoldDB" id="A0A2H5XAE4"/>
<feature type="binding site" evidence="5">
    <location>
        <position position="83"/>
    </location>
    <ligand>
        <name>isopentenyl diphosphate</name>
        <dbReference type="ChEBI" id="CHEBI:128769"/>
    </ligand>
</feature>
<feature type="binding site" evidence="5">
    <location>
        <position position="231"/>
    </location>
    <ligand>
        <name>dimethylallyl diphosphate</name>
        <dbReference type="ChEBI" id="CHEBI:57623"/>
    </ligand>
</feature>
<dbReference type="PANTHER" id="PTHR30426:SF0">
    <property type="entry name" value="4-HYDROXY-3-METHYLBUT-2-ENYL DIPHOSPHATE REDUCTASE"/>
    <property type="match status" value="1"/>
</dbReference>
<dbReference type="UniPathway" id="UPA00056">
    <property type="reaction ID" value="UER00097"/>
</dbReference>
<dbReference type="EC" id="1.17.7.4" evidence="5"/>
<evidence type="ECO:0000256" key="3">
    <source>
        <dbReference type="ARBA" id="ARBA00023004"/>
    </source>
</evidence>
<dbReference type="NCBIfam" id="NF002190">
    <property type="entry name" value="PRK01045.1-4"/>
    <property type="match status" value="1"/>
</dbReference>
<feature type="binding site" evidence="5">
    <location>
        <position position="50"/>
    </location>
    <ligand>
        <name>dimethylallyl diphosphate</name>
        <dbReference type="ChEBI" id="CHEBI:57623"/>
    </ligand>
</feature>
<feature type="binding site" evidence="5">
    <location>
        <position position="232"/>
    </location>
    <ligand>
        <name>dimethylallyl diphosphate</name>
        <dbReference type="ChEBI" id="CHEBI:57623"/>
    </ligand>
</feature>
<dbReference type="GO" id="GO:0019288">
    <property type="term" value="P:isopentenyl diphosphate biosynthetic process, methylerythritol 4-phosphate pathway"/>
    <property type="evidence" value="ECO:0007669"/>
    <property type="project" value="UniProtKB-UniRule"/>
</dbReference>
<dbReference type="Pfam" id="PF02401">
    <property type="entry name" value="LYTB"/>
    <property type="match status" value="1"/>
</dbReference>
<feature type="binding site" evidence="5">
    <location>
        <position position="232"/>
    </location>
    <ligand>
        <name>isopentenyl diphosphate</name>
        <dbReference type="ChEBI" id="CHEBI:128769"/>
    </ligand>
</feature>
<dbReference type="UniPathway" id="UPA00059">
    <property type="reaction ID" value="UER00105"/>
</dbReference>
<keyword evidence="3 5" id="KW-0408">Iron</keyword>
<dbReference type="HAMAP" id="MF_00191">
    <property type="entry name" value="IspH"/>
    <property type="match status" value="1"/>
</dbReference>
<feature type="binding site" evidence="5">
    <location>
        <position position="232"/>
    </location>
    <ligand>
        <name>(2E)-4-hydroxy-3-methylbut-2-enyl diphosphate</name>
        <dbReference type="ChEBI" id="CHEBI:128753"/>
    </ligand>
</feature>
<feature type="active site" description="Proton donor" evidence="5">
    <location>
        <position position="135"/>
    </location>
</feature>
<dbReference type="GO" id="GO:0051539">
    <property type="term" value="F:4 iron, 4 sulfur cluster binding"/>
    <property type="evidence" value="ECO:0007669"/>
    <property type="project" value="UniProtKB-UniRule"/>
</dbReference>
<feature type="binding site" evidence="5">
    <location>
        <position position="133"/>
    </location>
    <ligand>
        <name>isopentenyl diphosphate</name>
        <dbReference type="ChEBI" id="CHEBI:128769"/>
    </ligand>
</feature>
<keyword evidence="5" id="KW-0414">Isoprene biosynthesis</keyword>
<evidence type="ECO:0000256" key="2">
    <source>
        <dbReference type="ARBA" id="ARBA00022723"/>
    </source>
</evidence>
<evidence type="ECO:0000256" key="1">
    <source>
        <dbReference type="ARBA" id="ARBA00022485"/>
    </source>
</evidence>
<keyword evidence="4 5" id="KW-0411">Iron-sulfur</keyword>
<dbReference type="Gene3D" id="3.40.1010.20">
    <property type="entry name" value="4-hydroxy-3-methylbut-2-enyl diphosphate reductase, catalytic domain"/>
    <property type="match status" value="2"/>
</dbReference>
<feature type="binding site" evidence="5">
    <location>
        <position position="231"/>
    </location>
    <ligand>
        <name>isopentenyl diphosphate</name>
        <dbReference type="ChEBI" id="CHEBI:128769"/>
    </ligand>
</feature>
<comment type="cofactor">
    <cofactor evidence="5">
        <name>[4Fe-4S] cluster</name>
        <dbReference type="ChEBI" id="CHEBI:49883"/>
    </cofactor>
    <text evidence="5">Binds 1 [4Fe-4S] cluster per subunit.</text>
</comment>
<feature type="binding site" evidence="5">
    <location>
        <position position="83"/>
    </location>
    <ligand>
        <name>dimethylallyl diphosphate</name>
        <dbReference type="ChEBI" id="CHEBI:57623"/>
    </ligand>
</feature>
<sequence length="331" mass="36404">MGSNGLLKLRRVILAAPRGFCAGVVRAIDIVERALELLPPPIYVRKEIVHNRFVVEQFRRRGVIFVNELDEVPDGATVIFSAHGISPAVRAMAQRKNLRVIDATCPLVTKVHLEAIRFAQEGYSIVLIGHAGHEEVEGTMGEAPHCTYLVQSVDDVERLEVPDPDKVAYLTQTTLSVDDTAEIVAALKRKFPNIVGPRTDDICYATQNRQNAVKALAKQVDVILVIGSQNSSNSQRLREVAVAHGCPAYLIDGPDHIDPAWLRDAEIVGVTSGASAPEILVEQVVKHLQGLGATEVTELRITDEFVQFALPPELRELMERRAEVDEALPVR</sequence>
<feature type="binding site" evidence="5">
    <location>
        <position position="231"/>
    </location>
    <ligand>
        <name>(2E)-4-hydroxy-3-methylbut-2-enyl diphosphate</name>
        <dbReference type="ChEBI" id="CHEBI:128753"/>
    </ligand>
</feature>
<feature type="binding site" evidence="5">
    <location>
        <position position="275"/>
    </location>
    <ligand>
        <name>isopentenyl diphosphate</name>
        <dbReference type="ChEBI" id="CHEBI:128769"/>
    </ligand>
</feature>
<comment type="catalytic activity">
    <reaction evidence="5">
        <text>dimethylallyl diphosphate + 2 oxidized [2Fe-2S]-[ferredoxin] + H2O = (2E)-4-hydroxy-3-methylbut-2-enyl diphosphate + 2 reduced [2Fe-2S]-[ferredoxin] + 2 H(+)</text>
        <dbReference type="Rhea" id="RHEA:24825"/>
        <dbReference type="Rhea" id="RHEA-COMP:10000"/>
        <dbReference type="Rhea" id="RHEA-COMP:10001"/>
        <dbReference type="ChEBI" id="CHEBI:15377"/>
        <dbReference type="ChEBI" id="CHEBI:15378"/>
        <dbReference type="ChEBI" id="CHEBI:33737"/>
        <dbReference type="ChEBI" id="CHEBI:33738"/>
        <dbReference type="ChEBI" id="CHEBI:57623"/>
        <dbReference type="ChEBI" id="CHEBI:128753"/>
        <dbReference type="EC" id="1.17.7.4"/>
    </reaction>
</comment>
<feature type="binding site" evidence="5">
    <location>
        <position position="105"/>
    </location>
    <ligand>
        <name>[4Fe-4S] cluster</name>
        <dbReference type="ChEBI" id="CHEBI:49883"/>
    </ligand>
</feature>
<organism evidence="6 7">
    <name type="scientific">Candidatus Fervidibacter japonicus</name>
    <dbReference type="NCBI Taxonomy" id="2035412"/>
    <lineage>
        <taxon>Bacteria</taxon>
        <taxon>Candidatus Fervidibacterota</taxon>
        <taxon>Candidatus Fervidibacter</taxon>
    </lineage>
</organism>
<evidence type="ECO:0000313" key="6">
    <source>
        <dbReference type="EMBL" id="GBC98160.1"/>
    </source>
</evidence>
<gene>
    <name evidence="5 6" type="primary">ispH</name>
    <name evidence="6" type="ORF">HRbin17_00657</name>
</gene>
<feature type="binding site" evidence="5">
    <location>
        <position position="133"/>
    </location>
    <ligand>
        <name>dimethylallyl diphosphate</name>
        <dbReference type="ChEBI" id="CHEBI:57623"/>
    </ligand>
</feature>
<protein>
    <recommendedName>
        <fullName evidence="5">4-hydroxy-3-methylbut-2-enyl diphosphate reductase</fullName>
        <shortName evidence="5">HMBPP reductase</shortName>
        <ecNumber evidence="5">1.17.7.4</ecNumber>
    </recommendedName>
</protein>
<dbReference type="CDD" id="cd13944">
    <property type="entry name" value="lytB_ispH"/>
    <property type="match status" value="1"/>
</dbReference>
<name>A0A2H5XAE4_9BACT</name>
<feature type="binding site" evidence="5">
    <location>
        <position position="275"/>
    </location>
    <ligand>
        <name>(2E)-4-hydroxy-3-methylbut-2-enyl diphosphate</name>
        <dbReference type="ChEBI" id="CHEBI:128753"/>
    </ligand>
</feature>
<keyword evidence="2 5" id="KW-0479">Metal-binding</keyword>
<comment type="pathway">
    <text evidence="5">Isoprenoid biosynthesis; dimethylallyl diphosphate biosynthesis; dimethylallyl diphosphate from (2E)-4-hydroxy-3-methylbutenyl diphosphate: step 1/1.</text>
</comment>
<dbReference type="GO" id="GO:0046872">
    <property type="term" value="F:metal ion binding"/>
    <property type="evidence" value="ECO:0007669"/>
    <property type="project" value="UniProtKB-KW"/>
</dbReference>
<feature type="binding site" evidence="5">
    <location>
        <position position="83"/>
    </location>
    <ligand>
        <name>(2E)-4-hydroxy-3-methylbut-2-enyl diphosphate</name>
        <dbReference type="ChEBI" id="CHEBI:128753"/>
    </ligand>
</feature>
<feature type="binding site" evidence="5">
    <location>
        <position position="50"/>
    </location>
    <ligand>
        <name>(2E)-4-hydroxy-3-methylbut-2-enyl diphosphate</name>
        <dbReference type="ChEBI" id="CHEBI:128753"/>
    </ligand>
</feature>
<comment type="catalytic activity">
    <reaction evidence="5">
        <text>isopentenyl diphosphate + 2 oxidized [2Fe-2S]-[ferredoxin] + H2O = (2E)-4-hydroxy-3-methylbut-2-enyl diphosphate + 2 reduced [2Fe-2S]-[ferredoxin] + 2 H(+)</text>
        <dbReference type="Rhea" id="RHEA:24488"/>
        <dbReference type="Rhea" id="RHEA-COMP:10000"/>
        <dbReference type="Rhea" id="RHEA-COMP:10001"/>
        <dbReference type="ChEBI" id="CHEBI:15377"/>
        <dbReference type="ChEBI" id="CHEBI:15378"/>
        <dbReference type="ChEBI" id="CHEBI:33737"/>
        <dbReference type="ChEBI" id="CHEBI:33738"/>
        <dbReference type="ChEBI" id="CHEBI:128753"/>
        <dbReference type="ChEBI" id="CHEBI:128769"/>
        <dbReference type="EC" id="1.17.7.4"/>
    </reaction>
</comment>
<keyword evidence="5 6" id="KW-0560">Oxidoreductase</keyword>
<comment type="similarity">
    <text evidence="5">Belongs to the IspH family.</text>
</comment>
<dbReference type="Proteomes" id="UP000236173">
    <property type="component" value="Unassembled WGS sequence"/>
</dbReference>
<reference evidence="7" key="1">
    <citation type="submission" date="2017-09" db="EMBL/GenBank/DDBJ databases">
        <title>Metaegenomics of thermophilic ammonia-oxidizing enrichment culture.</title>
        <authorList>
            <person name="Kato S."/>
            <person name="Suzuki K."/>
        </authorList>
    </citation>
    <scope>NUCLEOTIDE SEQUENCE [LARGE SCALE GENOMIC DNA]</scope>
</reference>
<comment type="function">
    <text evidence="5">Catalyzes the conversion of 1-hydroxy-2-methyl-2-(E)-butenyl 4-diphosphate (HMBPP) into a mixture of isopentenyl diphosphate (IPP) and dimethylallyl diphosphate (DMAPP). Acts in the terminal step of the DOXP/MEP pathway for isoprenoid precursor biosynthesis.</text>
</comment>
<feature type="binding site" evidence="5">
    <location>
        <position position="21"/>
    </location>
    <ligand>
        <name>[4Fe-4S] cluster</name>
        <dbReference type="ChEBI" id="CHEBI:49883"/>
    </ligand>
</feature>
<feature type="binding site" evidence="5">
    <location>
        <position position="233"/>
    </location>
    <ligand>
        <name>(2E)-4-hydroxy-3-methylbut-2-enyl diphosphate</name>
        <dbReference type="ChEBI" id="CHEBI:128753"/>
    </ligand>
</feature>
<dbReference type="EMBL" id="BEHT01000006">
    <property type="protein sequence ID" value="GBC98160.1"/>
    <property type="molecule type" value="Genomic_DNA"/>
</dbReference>
<feature type="binding site" evidence="5">
    <location>
        <position position="275"/>
    </location>
    <ligand>
        <name>dimethylallyl diphosphate</name>
        <dbReference type="ChEBI" id="CHEBI:57623"/>
    </ligand>
</feature>